<dbReference type="InterPro" id="IPR044839">
    <property type="entry name" value="NDR1-like"/>
</dbReference>
<organism evidence="4 5">
    <name type="scientific">Rubus argutus</name>
    <name type="common">Southern blackberry</name>
    <dbReference type="NCBI Taxonomy" id="59490"/>
    <lineage>
        <taxon>Eukaryota</taxon>
        <taxon>Viridiplantae</taxon>
        <taxon>Streptophyta</taxon>
        <taxon>Embryophyta</taxon>
        <taxon>Tracheophyta</taxon>
        <taxon>Spermatophyta</taxon>
        <taxon>Magnoliopsida</taxon>
        <taxon>eudicotyledons</taxon>
        <taxon>Gunneridae</taxon>
        <taxon>Pentapetalae</taxon>
        <taxon>rosids</taxon>
        <taxon>fabids</taxon>
        <taxon>Rosales</taxon>
        <taxon>Rosaceae</taxon>
        <taxon>Rosoideae</taxon>
        <taxon>Rosoideae incertae sedis</taxon>
        <taxon>Rubus</taxon>
    </lineage>
</organism>
<evidence type="ECO:0000313" key="5">
    <source>
        <dbReference type="Proteomes" id="UP001457282"/>
    </source>
</evidence>
<comment type="caution">
    <text evidence="4">The sequence shown here is derived from an EMBL/GenBank/DDBJ whole genome shotgun (WGS) entry which is preliminary data.</text>
</comment>
<evidence type="ECO:0008006" key="6">
    <source>
        <dbReference type="Google" id="ProtNLM"/>
    </source>
</evidence>
<keyword evidence="5" id="KW-1185">Reference proteome</keyword>
<accession>A0AAW1W976</accession>
<keyword evidence="3" id="KW-1133">Transmembrane helix</keyword>
<dbReference type="Proteomes" id="UP001457282">
    <property type="component" value="Unassembled WGS sequence"/>
</dbReference>
<evidence type="ECO:0000256" key="2">
    <source>
        <dbReference type="ARBA" id="ARBA00023136"/>
    </source>
</evidence>
<evidence type="ECO:0000313" key="4">
    <source>
        <dbReference type="EMBL" id="KAK9921241.1"/>
    </source>
</evidence>
<dbReference type="GO" id="GO:0005886">
    <property type="term" value="C:plasma membrane"/>
    <property type="evidence" value="ECO:0007669"/>
    <property type="project" value="TreeGrafter"/>
</dbReference>
<dbReference type="AlphaFoldDB" id="A0AAW1W976"/>
<protein>
    <recommendedName>
        <fullName evidence="6">Late embryogenesis abundant protein LEA-2 subgroup domain-containing protein</fullName>
    </recommendedName>
</protein>
<proteinExistence type="predicted"/>
<keyword evidence="3" id="KW-0812">Transmembrane</keyword>
<evidence type="ECO:0000256" key="3">
    <source>
        <dbReference type="SAM" id="Phobius"/>
    </source>
</evidence>
<dbReference type="GO" id="GO:0098542">
    <property type="term" value="P:defense response to other organism"/>
    <property type="evidence" value="ECO:0007669"/>
    <property type="project" value="InterPro"/>
</dbReference>
<dbReference type="PANTHER" id="PTHR31415">
    <property type="entry name" value="OS05G0367900 PROTEIN"/>
    <property type="match status" value="1"/>
</dbReference>
<keyword evidence="2 3" id="KW-0472">Membrane</keyword>
<dbReference type="EMBL" id="JBEDUW010000006">
    <property type="protein sequence ID" value="KAK9921241.1"/>
    <property type="molecule type" value="Genomic_DNA"/>
</dbReference>
<comment type="subcellular location">
    <subcellularLocation>
        <location evidence="1">Membrane</location>
    </subcellularLocation>
</comment>
<dbReference type="PANTHER" id="PTHR31415:SF109">
    <property type="entry name" value="NDR1_HIN1-LIKE PROTEIN 10"/>
    <property type="match status" value="1"/>
</dbReference>
<reference evidence="4 5" key="1">
    <citation type="journal article" date="2023" name="G3 (Bethesda)">
        <title>A chromosome-length genome assembly and annotation of blackberry (Rubus argutus, cv. 'Hillquist').</title>
        <authorList>
            <person name="Bruna T."/>
            <person name="Aryal R."/>
            <person name="Dudchenko O."/>
            <person name="Sargent D.J."/>
            <person name="Mead D."/>
            <person name="Buti M."/>
            <person name="Cavallini A."/>
            <person name="Hytonen T."/>
            <person name="Andres J."/>
            <person name="Pham M."/>
            <person name="Weisz D."/>
            <person name="Mascagni F."/>
            <person name="Usai G."/>
            <person name="Natali L."/>
            <person name="Bassil N."/>
            <person name="Fernandez G.E."/>
            <person name="Lomsadze A."/>
            <person name="Armour M."/>
            <person name="Olukolu B."/>
            <person name="Poorten T."/>
            <person name="Britton C."/>
            <person name="Davik J."/>
            <person name="Ashrafi H."/>
            <person name="Aiden E.L."/>
            <person name="Borodovsky M."/>
            <person name="Worthington M."/>
        </authorList>
    </citation>
    <scope>NUCLEOTIDE SEQUENCE [LARGE SCALE GENOMIC DNA]</scope>
    <source>
        <strain evidence="4">PI 553951</strain>
    </source>
</reference>
<feature type="transmembrane region" description="Helical" evidence="3">
    <location>
        <begin position="37"/>
        <end position="61"/>
    </location>
</feature>
<dbReference type="GO" id="GO:0009506">
    <property type="term" value="C:plasmodesma"/>
    <property type="evidence" value="ECO:0007669"/>
    <property type="project" value="TreeGrafter"/>
</dbReference>
<name>A0AAW1W976_RUBAR</name>
<evidence type="ECO:0000256" key="1">
    <source>
        <dbReference type="ARBA" id="ARBA00004370"/>
    </source>
</evidence>
<sequence>MAPRESISMGQICCCVRKPIPGGFSWRKLTGWLKWVVLCRCIICHIVVWFGWFFIILWFIFLPQDPKFTITNASLTQFNFTTNNNTSTLHYNLALDITIRNPSIRTGMYYHRIKVSATYRKKKFGLVTLTDSVPFYQGHKNTTVLHHVVLQGKQQLVKFGQHDVSEFDSETAAGVYNISVQVTIWANARFGKLKAKFFTPGSEYGQLIDCKLKVPLSVNNDTSAGSGFKATKCGDVHIFLDS</sequence>
<gene>
    <name evidence="4" type="ORF">M0R45_029760</name>
</gene>